<evidence type="ECO:0000256" key="4">
    <source>
        <dbReference type="ARBA" id="ARBA00022840"/>
    </source>
</evidence>
<keyword evidence="2" id="KW-0479">Metal-binding</keyword>
<dbReference type="GO" id="GO:0046872">
    <property type="term" value="F:metal ion binding"/>
    <property type="evidence" value="ECO:0007669"/>
    <property type="project" value="UniProtKB-KW"/>
</dbReference>
<dbReference type="GO" id="GO:0008986">
    <property type="term" value="F:pyruvate, water dikinase activity"/>
    <property type="evidence" value="ECO:0007669"/>
    <property type="project" value="InterPro"/>
</dbReference>
<comment type="similarity">
    <text evidence="1">Belongs to the PEP-utilizing enzyme family.</text>
</comment>
<dbReference type="InterPro" id="IPR000121">
    <property type="entry name" value="PEP_util_C"/>
</dbReference>
<dbReference type="InterPro" id="IPR006319">
    <property type="entry name" value="PEP_synth"/>
</dbReference>
<dbReference type="Gene3D" id="3.20.20.60">
    <property type="entry name" value="Phosphoenolpyruvate-binding domains"/>
    <property type="match status" value="1"/>
</dbReference>
<gene>
    <name evidence="6" type="ORF">C1N32_14410</name>
</gene>
<dbReference type="Pfam" id="PF02896">
    <property type="entry name" value="PEP-utilizers_C"/>
    <property type="match status" value="1"/>
</dbReference>
<keyword evidence="3" id="KW-0547">Nucleotide-binding</keyword>
<reference evidence="6 7" key="1">
    <citation type="submission" date="2018-01" db="EMBL/GenBank/DDBJ databases">
        <title>Draft genome sequences of six Vibrio diazotrophicus strains isolated from deep-sea sediments of the Baltic Sea.</title>
        <authorList>
            <person name="Castillo D."/>
            <person name="Vandieken V."/>
            <person name="Chiang O."/>
            <person name="Middelboe M."/>
        </authorList>
    </citation>
    <scope>NUCLEOTIDE SEQUENCE [LARGE SCALE GENOMIC DNA]</scope>
    <source>
        <strain evidence="6 7">60.27F</strain>
    </source>
</reference>
<dbReference type="InterPro" id="IPR040442">
    <property type="entry name" value="Pyrv_kinase-like_dom_sf"/>
</dbReference>
<evidence type="ECO:0000256" key="1">
    <source>
        <dbReference type="ARBA" id="ARBA00007837"/>
    </source>
</evidence>
<dbReference type="RefSeq" id="WP_102966584.1">
    <property type="nucleotide sequence ID" value="NZ_POSK01000009.1"/>
</dbReference>
<comment type="caution">
    <text evidence="6">The sequence shown here is derived from an EMBL/GenBank/DDBJ whole genome shotgun (WGS) entry which is preliminary data.</text>
</comment>
<keyword evidence="4" id="KW-0067">ATP-binding</keyword>
<evidence type="ECO:0000256" key="3">
    <source>
        <dbReference type="ARBA" id="ARBA00022741"/>
    </source>
</evidence>
<accession>A0A2J8I0Z9</accession>
<evidence type="ECO:0000256" key="2">
    <source>
        <dbReference type="ARBA" id="ARBA00022723"/>
    </source>
</evidence>
<dbReference type="AlphaFoldDB" id="A0A2J8I0Z9"/>
<sequence>MSFEQQGIIHQELVLGNTLPNAEPQQSSHALFISLSELIAESVFYHPALAAGGVELLPELEQNSLKSLLNGLSIEEHFVSVLVERIMQSISAEHASIRICLSSSDSYAFKALIGGSIEEDEVNPAMGVRGVSRFASSKYSPAFALECKVIKALQEKGHNVEIVVPFVRALSDAATIIDRLAEQGLPRGLNGLKVLYICSVPSAALVAEKLLQYFDGVVIDWDDLTQMTLAVDKHNDAISYLYNPESEAVSQLANLVVTAANLAKKPVVVVTRGLENYPKLQEHLVENIQPESIFNF</sequence>
<dbReference type="Proteomes" id="UP000236449">
    <property type="component" value="Unassembled WGS sequence"/>
</dbReference>
<name>A0A2J8I0Z9_VIBDI</name>
<dbReference type="PANTHER" id="PTHR43030:SF1">
    <property type="entry name" value="PHOSPHOENOLPYRUVATE SYNTHASE"/>
    <property type="match status" value="1"/>
</dbReference>
<dbReference type="InterPro" id="IPR015813">
    <property type="entry name" value="Pyrv/PenolPyrv_kinase-like_dom"/>
</dbReference>
<dbReference type="EMBL" id="POSK01000009">
    <property type="protein sequence ID" value="PNI04183.1"/>
    <property type="molecule type" value="Genomic_DNA"/>
</dbReference>
<evidence type="ECO:0000259" key="5">
    <source>
        <dbReference type="Pfam" id="PF02896"/>
    </source>
</evidence>
<dbReference type="OrthoDB" id="5854851at2"/>
<dbReference type="GO" id="GO:0005524">
    <property type="term" value="F:ATP binding"/>
    <property type="evidence" value="ECO:0007669"/>
    <property type="project" value="UniProtKB-KW"/>
</dbReference>
<evidence type="ECO:0000313" key="6">
    <source>
        <dbReference type="EMBL" id="PNI04183.1"/>
    </source>
</evidence>
<protein>
    <submittedName>
        <fullName evidence="6">Phosphoenolpyruvate synthase</fullName>
    </submittedName>
</protein>
<feature type="domain" description="PEP-utilising enzyme C-terminal" evidence="5">
    <location>
        <begin position="104"/>
        <end position="268"/>
    </location>
</feature>
<keyword evidence="6" id="KW-0670">Pyruvate</keyword>
<organism evidence="6 7">
    <name type="scientific">Vibrio diazotrophicus</name>
    <dbReference type="NCBI Taxonomy" id="685"/>
    <lineage>
        <taxon>Bacteria</taxon>
        <taxon>Pseudomonadati</taxon>
        <taxon>Pseudomonadota</taxon>
        <taxon>Gammaproteobacteria</taxon>
        <taxon>Vibrionales</taxon>
        <taxon>Vibrionaceae</taxon>
        <taxon>Vibrio</taxon>
    </lineage>
</organism>
<proteinExistence type="inferred from homology"/>
<dbReference type="SUPFAM" id="SSF51621">
    <property type="entry name" value="Phosphoenolpyruvate/pyruvate domain"/>
    <property type="match status" value="1"/>
</dbReference>
<dbReference type="PANTHER" id="PTHR43030">
    <property type="entry name" value="PHOSPHOENOLPYRUVATE SYNTHASE"/>
    <property type="match status" value="1"/>
</dbReference>
<evidence type="ECO:0000313" key="7">
    <source>
        <dbReference type="Proteomes" id="UP000236449"/>
    </source>
</evidence>